<dbReference type="Proteomes" id="UP001215549">
    <property type="component" value="Chromosome"/>
</dbReference>
<organism evidence="1 2">
    <name type="scientific">Paracoccus saliphilus</name>
    <dbReference type="NCBI Taxonomy" id="405559"/>
    <lineage>
        <taxon>Bacteria</taxon>
        <taxon>Pseudomonadati</taxon>
        <taxon>Pseudomonadota</taxon>
        <taxon>Alphaproteobacteria</taxon>
        <taxon>Rhodobacterales</taxon>
        <taxon>Paracoccaceae</taxon>
        <taxon>Paracoccus</taxon>
    </lineage>
</organism>
<keyword evidence="2" id="KW-1185">Reference proteome</keyword>
<evidence type="ECO:0008006" key="3">
    <source>
        <dbReference type="Google" id="ProtNLM"/>
    </source>
</evidence>
<dbReference type="EMBL" id="CP067140">
    <property type="protein sequence ID" value="WCR03507.1"/>
    <property type="molecule type" value="Genomic_DNA"/>
</dbReference>
<protein>
    <recommendedName>
        <fullName evidence="3">Protein ImuA</fullName>
    </recommendedName>
</protein>
<sequence>MNVLHSIDTLRQRIATQERLSPTGRPVLSLGPDRLDAAFADEGISTGALHEIVPAAPNDFAAGIGFGACLLAQIARLRSGFVLWVQPVDRGRRGGAPYPLGLTALGLDPAHLIQIEASKGIDILWALEEGLGHPALSAVIGVLPERDRSYDFTASRRLAMRAAKQGVTALLLRNNAHPAMSTAAETRWSVSALPSASSNRAGAGLGVPRWRLELTKCKKGTLGHWEVEWHHETLSFRFPAPLADRAPAWAHGTYGGGWAKAS</sequence>
<dbReference type="SUPFAM" id="SSF52540">
    <property type="entry name" value="P-loop containing nucleoside triphosphate hydrolases"/>
    <property type="match status" value="1"/>
</dbReference>
<dbReference type="InterPro" id="IPR017026">
    <property type="entry name" value="ImuA"/>
</dbReference>
<name>A0ABY7SAE3_9RHOB</name>
<dbReference type="PIRSF" id="PIRSF034285">
    <property type="entry name" value="UCP034285"/>
    <property type="match status" value="1"/>
</dbReference>
<dbReference type="InterPro" id="IPR027417">
    <property type="entry name" value="P-loop_NTPase"/>
</dbReference>
<dbReference type="Gene3D" id="3.40.50.300">
    <property type="entry name" value="P-loop containing nucleotide triphosphate hydrolases"/>
    <property type="match status" value="1"/>
</dbReference>
<evidence type="ECO:0000313" key="1">
    <source>
        <dbReference type="EMBL" id="WCR03507.1"/>
    </source>
</evidence>
<accession>A0ABY7SAE3</accession>
<dbReference type="RefSeq" id="WP_076522501.1">
    <property type="nucleotide sequence ID" value="NZ_CP067140.1"/>
</dbReference>
<proteinExistence type="predicted"/>
<gene>
    <name evidence="1" type="ORF">JHX88_01650</name>
</gene>
<reference evidence="1 2" key="1">
    <citation type="submission" date="2021-01" db="EMBL/GenBank/DDBJ databases">
        <title>Biogeographic distribution of Paracoccus.</title>
        <authorList>
            <person name="Hollensteiner J."/>
            <person name="Leineberger J."/>
            <person name="Brinkhoff T."/>
            <person name="Daniel R."/>
        </authorList>
    </citation>
    <scope>NUCLEOTIDE SEQUENCE [LARGE SCALE GENOMIC DNA]</scope>
    <source>
        <strain evidence="1 2">DSM 18447</strain>
    </source>
</reference>
<evidence type="ECO:0000313" key="2">
    <source>
        <dbReference type="Proteomes" id="UP001215549"/>
    </source>
</evidence>